<dbReference type="Proteomes" id="UP001595711">
    <property type="component" value="Unassembled WGS sequence"/>
</dbReference>
<name>A0ABV7VG38_9PROT</name>
<proteinExistence type="predicted"/>
<protein>
    <submittedName>
        <fullName evidence="2">DUF3574 domain-containing protein</fullName>
    </submittedName>
</protein>
<reference evidence="3" key="1">
    <citation type="journal article" date="2019" name="Int. J. Syst. Evol. Microbiol.">
        <title>The Global Catalogue of Microorganisms (GCM) 10K type strain sequencing project: providing services to taxonomists for standard genome sequencing and annotation.</title>
        <authorList>
            <consortium name="The Broad Institute Genomics Platform"/>
            <consortium name="The Broad Institute Genome Sequencing Center for Infectious Disease"/>
            <person name="Wu L."/>
            <person name="Ma J."/>
        </authorList>
    </citation>
    <scope>NUCLEOTIDE SEQUENCE [LARGE SCALE GENOMIC DNA]</scope>
    <source>
        <strain evidence="3">KCTC 42182</strain>
    </source>
</reference>
<keyword evidence="1" id="KW-0812">Transmembrane</keyword>
<accession>A0ABV7VG38</accession>
<dbReference type="InterPro" id="IPR021957">
    <property type="entry name" value="DUF3574"/>
</dbReference>
<gene>
    <name evidence="2" type="ORF">ACFOOQ_12990</name>
</gene>
<feature type="transmembrane region" description="Helical" evidence="1">
    <location>
        <begin position="18"/>
        <end position="43"/>
    </location>
</feature>
<dbReference type="Pfam" id="PF12098">
    <property type="entry name" value="DUF3574"/>
    <property type="match status" value="1"/>
</dbReference>
<keyword evidence="1" id="KW-1133">Transmembrane helix</keyword>
<dbReference type="EMBL" id="JBHRYJ010000002">
    <property type="protein sequence ID" value="MFC3676466.1"/>
    <property type="molecule type" value="Genomic_DNA"/>
</dbReference>
<evidence type="ECO:0000313" key="3">
    <source>
        <dbReference type="Proteomes" id="UP001595711"/>
    </source>
</evidence>
<organism evidence="2 3">
    <name type="scientific">Ferrovibrio xuzhouensis</name>
    <dbReference type="NCBI Taxonomy" id="1576914"/>
    <lineage>
        <taxon>Bacteria</taxon>
        <taxon>Pseudomonadati</taxon>
        <taxon>Pseudomonadota</taxon>
        <taxon>Alphaproteobacteria</taxon>
        <taxon>Rhodospirillales</taxon>
        <taxon>Rhodospirillaceae</taxon>
        <taxon>Ferrovibrio</taxon>
    </lineage>
</organism>
<keyword evidence="3" id="KW-1185">Reference proteome</keyword>
<comment type="caution">
    <text evidence="2">The sequence shown here is derived from an EMBL/GenBank/DDBJ whole genome shotgun (WGS) entry which is preliminary data.</text>
</comment>
<evidence type="ECO:0000313" key="2">
    <source>
        <dbReference type="EMBL" id="MFC3676466.1"/>
    </source>
</evidence>
<evidence type="ECO:0000256" key="1">
    <source>
        <dbReference type="SAM" id="Phobius"/>
    </source>
</evidence>
<sequence>MFEEAFLRVGQRLGALQVWVIIALGLAVVTPLGLAGLAAYAWYHPAALCRQQSSSLFFGAGLPDGGTVTPEDWARFVDTAIAARFPDGFTLLDGEGAWRSGTTGDTIREPAHVLVLVHPNSRDVDARLDAIAADYKTQFRQESVLRLDQCASARF</sequence>
<keyword evidence="1" id="KW-0472">Membrane</keyword>
<dbReference type="RefSeq" id="WP_379727139.1">
    <property type="nucleotide sequence ID" value="NZ_JBHRYJ010000002.1"/>
</dbReference>